<dbReference type="EMBL" id="CP032694">
    <property type="protein sequence ID" value="AYG58976.1"/>
    <property type="molecule type" value="Genomic_DNA"/>
</dbReference>
<sequence>MAEKQLAYRASGNDEFFADDDPLAELARIVGFEPRPAAQAAPATQRQEPAFDLEDELLREFERYDAPRLSPADDIPVSPEDQPFAGEAQLSHPGEPTRTEPEFVELPQQPTAPVRQAASARDLIDELEMSIAPTLQPVRAPQPVPAPQAAASAPKPVVTPTPQSAAATVRLPLANFTVNTPPQVRELAKPAAQAPVAPPVVQAQPPIETALDFDLPMMQDAPQPQPPQPQPVVAQPAAPVARAPEPVKPALMDAAALSAEIDDLLADVDRYPVPARGVAPEAKAEPDFDIFGSQAMASPPPAPDVGTAAAVAATPAAAKTPQREEPKPIVLEADDPFAGQDFEFDLADIEMELAELDFAETNKPAPITRPTPAPIAAQQPSPVISRATPLAQPPAAPPVTAAPVAAAPHIVQTPRPEPALQRSVQPPVVAAAPAARKAAPVFDADQALPFDPAEISDTEDRVESFEGSHVPNLPPVEPEQPIVVPPEYDFDIDSEMASLFSTPAKETAPEPIKPAAAAALGGAAMAASWSKNAVAKPAAVVAKQPADEFDEFERALEEDFRRSYREASNPVENVARMTLNPAAVAGRRPARSFRGMATAAAVIAVLGLGAYGVYGWVRHGSPISSFSGEPRVIAADAGPVKVAPENPGGTVVPNQDKAVYDRVAGDSTAAPKQKQLVSSNEQPVDVVQKTLIPEAVSPDDGSDDQVTPTPVGETEDPRLLPNQNGNNADTAANNDAQVPSVSPRKVRTMIVKPDGSLVAREEPAVDKTTTAASPASTPKAVAAKPPADSQVASADLRPSTADAQASQPAAAQPADGDAASAESTPIRVVKTTPVPTSRPVQQPARPAVAPATNAAPATNNVAARPVPAQPKPQPQQVASASPAAAQTAPAASASAGGAYGVQIASLPSEAEAQKSQANLKAKFASVIGGHPLEIRKADIAGKGTYYRVRVVAGSKDEAAAICERYRAAGGTCLISK</sequence>
<dbReference type="RefSeq" id="WP_120704013.1">
    <property type="nucleotide sequence ID" value="NZ_CP032694.1"/>
</dbReference>
<keyword evidence="4" id="KW-1185">Reference proteome</keyword>
<dbReference type="InterPro" id="IPR007730">
    <property type="entry name" value="SPOR-like_dom"/>
</dbReference>
<dbReference type="Gene3D" id="3.30.70.1070">
    <property type="entry name" value="Sporulation related repeat"/>
    <property type="match status" value="1"/>
</dbReference>
<dbReference type="OrthoDB" id="7338235at2"/>
<feature type="compositionally biased region" description="Low complexity" evidence="1">
    <location>
        <begin position="874"/>
        <end position="885"/>
    </location>
</feature>
<name>A0A387FVL8_9HYPH</name>
<dbReference type="Pfam" id="PF05036">
    <property type="entry name" value="SPOR"/>
    <property type="match status" value="1"/>
</dbReference>
<feature type="region of interest" description="Disordered" evidence="1">
    <location>
        <begin position="62"/>
        <end position="117"/>
    </location>
</feature>
<feature type="region of interest" description="Disordered" evidence="1">
    <location>
        <begin position="665"/>
        <end position="885"/>
    </location>
</feature>
<organism evidence="3 4">
    <name type="scientific">Rhizobium jaguaris</name>
    <dbReference type="NCBI Taxonomy" id="1312183"/>
    <lineage>
        <taxon>Bacteria</taxon>
        <taxon>Pseudomonadati</taxon>
        <taxon>Pseudomonadota</taxon>
        <taxon>Alphaproteobacteria</taxon>
        <taxon>Hyphomicrobiales</taxon>
        <taxon>Rhizobiaceae</taxon>
        <taxon>Rhizobium/Agrobacterium group</taxon>
        <taxon>Rhizobium</taxon>
    </lineage>
</organism>
<feature type="compositionally biased region" description="Low complexity" evidence="1">
    <location>
        <begin position="722"/>
        <end position="737"/>
    </location>
</feature>
<feature type="region of interest" description="Disordered" evidence="1">
    <location>
        <begin position="298"/>
        <end position="329"/>
    </location>
</feature>
<gene>
    <name evidence="3" type="ORF">CCGE525_09320</name>
</gene>
<feature type="compositionally biased region" description="Low complexity" evidence="1">
    <location>
        <begin position="798"/>
        <end position="821"/>
    </location>
</feature>
<dbReference type="KEGG" id="rjg:CCGE525_09320"/>
<feature type="compositionally biased region" description="Low complexity" evidence="1">
    <location>
        <begin position="767"/>
        <end position="787"/>
    </location>
</feature>
<dbReference type="AlphaFoldDB" id="A0A387FVL8"/>
<feature type="compositionally biased region" description="Low complexity" evidence="1">
    <location>
        <begin position="231"/>
        <end position="241"/>
    </location>
</feature>
<proteinExistence type="predicted"/>
<accession>A0A387FVL8</accession>
<evidence type="ECO:0000259" key="2">
    <source>
        <dbReference type="PROSITE" id="PS51724"/>
    </source>
</evidence>
<feature type="compositionally biased region" description="Low complexity" evidence="1">
    <location>
        <begin position="304"/>
        <end position="320"/>
    </location>
</feature>
<feature type="compositionally biased region" description="Low complexity" evidence="1">
    <location>
        <begin position="147"/>
        <end position="158"/>
    </location>
</feature>
<evidence type="ECO:0000313" key="3">
    <source>
        <dbReference type="EMBL" id="AYG58976.1"/>
    </source>
</evidence>
<feature type="compositionally biased region" description="Low complexity" evidence="1">
    <location>
        <begin position="838"/>
        <end position="866"/>
    </location>
</feature>
<dbReference type="InterPro" id="IPR036680">
    <property type="entry name" value="SPOR-like_sf"/>
</dbReference>
<feature type="region of interest" description="Disordered" evidence="1">
    <location>
        <begin position="221"/>
        <end position="241"/>
    </location>
</feature>
<dbReference type="GO" id="GO:0042834">
    <property type="term" value="F:peptidoglycan binding"/>
    <property type="evidence" value="ECO:0007669"/>
    <property type="project" value="InterPro"/>
</dbReference>
<protein>
    <submittedName>
        <fullName evidence="3">SPOR domain-containing protein</fullName>
    </submittedName>
</protein>
<evidence type="ECO:0000313" key="4">
    <source>
        <dbReference type="Proteomes" id="UP000282195"/>
    </source>
</evidence>
<evidence type="ECO:0000256" key="1">
    <source>
        <dbReference type="SAM" id="MobiDB-lite"/>
    </source>
</evidence>
<dbReference type="PROSITE" id="PS51724">
    <property type="entry name" value="SPOR"/>
    <property type="match status" value="1"/>
</dbReference>
<reference evidence="3 4" key="1">
    <citation type="submission" date="2018-10" db="EMBL/GenBank/DDBJ databases">
        <title>Rhizobium etli, R. leguminosarum and a new Rhizobium genospecies from Phaseolus dumosus.</title>
        <authorList>
            <person name="Ramirez-Puebla S.T."/>
            <person name="Rogel-Hernandez M.A."/>
            <person name="Guerrero G."/>
            <person name="Ormeno-Orrillo E."/>
            <person name="Martinez-Romero J.C."/>
            <person name="Negrete-Yankelevich S."/>
            <person name="Martinez-Romero E."/>
        </authorList>
    </citation>
    <scope>NUCLEOTIDE SEQUENCE [LARGE SCALE GENOMIC DNA]</scope>
    <source>
        <strain evidence="3 4">CCGE525</strain>
    </source>
</reference>
<feature type="domain" description="SPOR" evidence="2">
    <location>
        <begin position="893"/>
        <end position="976"/>
    </location>
</feature>
<feature type="region of interest" description="Disordered" evidence="1">
    <location>
        <begin position="134"/>
        <end position="163"/>
    </location>
</feature>
<dbReference type="Proteomes" id="UP000282195">
    <property type="component" value="Chromosome"/>
</dbReference>